<protein>
    <submittedName>
        <fullName evidence="1">Uncharacterized protein</fullName>
    </submittedName>
</protein>
<accession>A0A0F9JQT9</accession>
<dbReference type="EMBL" id="LAZR01009535">
    <property type="protein sequence ID" value="KKM72043.1"/>
    <property type="molecule type" value="Genomic_DNA"/>
</dbReference>
<name>A0A0F9JQT9_9ZZZZ</name>
<reference evidence="1" key="1">
    <citation type="journal article" date="2015" name="Nature">
        <title>Complex archaea that bridge the gap between prokaryotes and eukaryotes.</title>
        <authorList>
            <person name="Spang A."/>
            <person name="Saw J.H."/>
            <person name="Jorgensen S.L."/>
            <person name="Zaremba-Niedzwiedzka K."/>
            <person name="Martijn J."/>
            <person name="Lind A.E."/>
            <person name="van Eijk R."/>
            <person name="Schleper C."/>
            <person name="Guy L."/>
            <person name="Ettema T.J."/>
        </authorList>
    </citation>
    <scope>NUCLEOTIDE SEQUENCE</scope>
</reference>
<organism evidence="1">
    <name type="scientific">marine sediment metagenome</name>
    <dbReference type="NCBI Taxonomy" id="412755"/>
    <lineage>
        <taxon>unclassified sequences</taxon>
        <taxon>metagenomes</taxon>
        <taxon>ecological metagenomes</taxon>
    </lineage>
</organism>
<sequence length="62" mass="7015">MNDGWSIEMTFAPARDAYHLVVKKSGHYASIMVDRNQTVEDFIGSTTKAVELAMKEMIERGH</sequence>
<gene>
    <name evidence="1" type="ORF">LCGC14_1424440</name>
</gene>
<proteinExistence type="predicted"/>
<comment type="caution">
    <text evidence="1">The sequence shown here is derived from an EMBL/GenBank/DDBJ whole genome shotgun (WGS) entry which is preliminary data.</text>
</comment>
<evidence type="ECO:0000313" key="1">
    <source>
        <dbReference type="EMBL" id="KKM72043.1"/>
    </source>
</evidence>
<dbReference type="AlphaFoldDB" id="A0A0F9JQT9"/>